<name>A0A1I5YJK4_9BACI</name>
<dbReference type="STRING" id="126156.SAMN05421670_2044"/>
<evidence type="ECO:0000313" key="2">
    <source>
        <dbReference type="Proteomes" id="UP000198734"/>
    </source>
</evidence>
<reference evidence="2" key="1">
    <citation type="submission" date="2016-10" db="EMBL/GenBank/DDBJ databases">
        <authorList>
            <person name="Varghese N."/>
            <person name="Submissions S."/>
        </authorList>
    </citation>
    <scope>NUCLEOTIDE SEQUENCE [LARGE SCALE GENOMIC DNA]</scope>
    <source>
        <strain evidence="2">DSM 11706</strain>
    </source>
</reference>
<protein>
    <submittedName>
        <fullName evidence="1">Uncharacterized protein</fullName>
    </submittedName>
</protein>
<proteinExistence type="predicted"/>
<organism evidence="1 2">
    <name type="scientific">Psychrobacillus psychrotolerans</name>
    <dbReference type="NCBI Taxonomy" id="126156"/>
    <lineage>
        <taxon>Bacteria</taxon>
        <taxon>Bacillati</taxon>
        <taxon>Bacillota</taxon>
        <taxon>Bacilli</taxon>
        <taxon>Bacillales</taxon>
        <taxon>Bacillaceae</taxon>
        <taxon>Psychrobacillus</taxon>
    </lineage>
</organism>
<dbReference type="AlphaFoldDB" id="A0A1I5YJK4"/>
<gene>
    <name evidence="1" type="ORF">SAMN05421670_2044</name>
</gene>
<accession>A0A1I5YJK4</accession>
<evidence type="ECO:0000313" key="1">
    <source>
        <dbReference type="EMBL" id="SFQ44394.1"/>
    </source>
</evidence>
<dbReference type="EMBL" id="FOXU01000003">
    <property type="protein sequence ID" value="SFQ44394.1"/>
    <property type="molecule type" value="Genomic_DNA"/>
</dbReference>
<dbReference type="RefSeq" id="WP_245762670.1">
    <property type="nucleotide sequence ID" value="NZ_CP183885.1"/>
</dbReference>
<dbReference type="Proteomes" id="UP000198734">
    <property type="component" value="Unassembled WGS sequence"/>
</dbReference>
<keyword evidence="2" id="KW-1185">Reference proteome</keyword>
<sequence>MGNVVVTTEAMSVEGKSSFPIDTSFWEDLWDQYTNEFQEVVIHCWLEELEVLEELNSRAVSVQTEGLMKVITINLTDENRLYFRNYSVDPKGGLKWYTMFFQEDGVEQMEIGHYGSEIILYKVNEEEAEKFVEIFPKITDSEYHETNGD</sequence>